<reference evidence="17" key="1">
    <citation type="journal article" date="2008" name="Insect Biochem. Mol. Biol.">
        <title>The genome of a lepidopteran model insect, the silkworm Bombyx mori.</title>
        <authorList>
            <consortium name="International Silkworm Genome Consortium"/>
        </authorList>
    </citation>
    <scope>NUCLEOTIDE SEQUENCE [LARGE SCALE GENOMIC DNA]</scope>
    <source>
        <strain evidence="17">p50T</strain>
    </source>
</reference>
<dbReference type="SMR" id="D7EZJ9"/>
<keyword evidence="2" id="KW-0012">Acyltransferase</keyword>
<sequence length="213" mass="23963">MADFVVVMPSMKDAVIQHLRDSFFADEPLNKAVGLCERGQPHAALERLCLATMTDGLSIAAMDGDKVLGVALNGILRHGDIEQSIEKIKQSTDEKFNKIFNILYTVSRDLNLFNTFEVDLIMECRIISVHENARGRGLAKELMKRSIDLARDNEFKLFKVDATGAFSQRICRSLSLEELKSVRYDEYCDESGTPIFRVPPPDHALCVMILKLP</sequence>
<evidence type="ECO:0000256" key="12">
    <source>
        <dbReference type="ARBA" id="ARBA00052335"/>
    </source>
</evidence>
<dbReference type="EMBL" id="EU700489">
    <property type="protein sequence ID" value="ACH57095.1"/>
    <property type="molecule type" value="mRNA"/>
</dbReference>
<evidence type="ECO:0000256" key="8">
    <source>
        <dbReference type="ARBA" id="ARBA00051284"/>
    </source>
</evidence>
<reference evidence="15" key="2">
    <citation type="submission" date="2008-05" db="EMBL/GenBank/DDBJ databases">
        <title>N-acetyltransferases in Bombyx mori.</title>
        <authorList>
            <person name="Trang L.T.D."/>
            <person name="Takeda M."/>
        </authorList>
    </citation>
    <scope>NUCLEOTIDE SEQUENCE</scope>
</reference>
<comment type="catalytic activity">
    <reaction evidence="10">
        <text>serotonin + (9Z)-octadecenoyl-CoA = N-(9Z-octadecenoyl)-serotonin + CoA + H(+)</text>
        <dbReference type="Rhea" id="RHEA:51392"/>
        <dbReference type="ChEBI" id="CHEBI:15378"/>
        <dbReference type="ChEBI" id="CHEBI:57287"/>
        <dbReference type="ChEBI" id="CHEBI:57387"/>
        <dbReference type="ChEBI" id="CHEBI:134064"/>
        <dbReference type="ChEBI" id="CHEBI:350546"/>
    </reaction>
    <physiologicalReaction direction="left-to-right" evidence="10">
        <dbReference type="Rhea" id="RHEA:51393"/>
    </physiologicalReaction>
</comment>
<gene>
    <name evidence="16" type="primary">100463494</name>
</gene>
<keyword evidence="17" id="KW-1185">Reference proteome</keyword>
<comment type="catalytic activity">
    <reaction evidence="13">
        <text>serotonin + acetyl-CoA = N-acetylserotonin + CoA + H(+)</text>
        <dbReference type="Rhea" id="RHEA:25217"/>
        <dbReference type="ChEBI" id="CHEBI:15378"/>
        <dbReference type="ChEBI" id="CHEBI:17697"/>
        <dbReference type="ChEBI" id="CHEBI:57287"/>
        <dbReference type="ChEBI" id="CHEBI:57288"/>
        <dbReference type="ChEBI" id="CHEBI:350546"/>
        <dbReference type="EC" id="2.3.1.87"/>
    </reaction>
    <physiologicalReaction direction="left-to-right" evidence="13">
        <dbReference type="Rhea" id="RHEA:25218"/>
    </physiologicalReaction>
</comment>
<evidence type="ECO:0000256" key="9">
    <source>
        <dbReference type="ARBA" id="ARBA00051711"/>
    </source>
</evidence>
<keyword evidence="1 15" id="KW-0808">Transferase</keyword>
<dbReference type="PANTHER" id="PTHR20905">
    <property type="entry name" value="N-ACETYLTRANSFERASE-RELATED"/>
    <property type="match status" value="1"/>
</dbReference>
<dbReference type="OrthoDB" id="2115692at2759"/>
<comment type="catalytic activity">
    <reaction evidence="12">
        <text>dopamine + hexadecanoyl-CoA = N-hexadecanoyl-dopamine + CoA + H(+)</text>
        <dbReference type="Rhea" id="RHEA:51376"/>
        <dbReference type="ChEBI" id="CHEBI:15378"/>
        <dbReference type="ChEBI" id="CHEBI:57287"/>
        <dbReference type="ChEBI" id="CHEBI:57379"/>
        <dbReference type="ChEBI" id="CHEBI:59905"/>
        <dbReference type="ChEBI" id="CHEBI:134058"/>
    </reaction>
    <physiologicalReaction direction="left-to-right" evidence="12">
        <dbReference type="Rhea" id="RHEA:51377"/>
    </physiologicalReaction>
</comment>
<dbReference type="KEGG" id="bmor:100463494"/>
<comment type="catalytic activity">
    <reaction evidence="11">
        <text>serotonin + hexadecanoyl-CoA = N-hexadecanoyl-serotonin + CoA + H(+)</text>
        <dbReference type="Rhea" id="RHEA:51384"/>
        <dbReference type="ChEBI" id="CHEBI:15378"/>
        <dbReference type="ChEBI" id="CHEBI:57287"/>
        <dbReference type="ChEBI" id="CHEBI:57379"/>
        <dbReference type="ChEBI" id="CHEBI:134059"/>
        <dbReference type="ChEBI" id="CHEBI:350546"/>
    </reaction>
    <physiologicalReaction direction="left-to-right" evidence="11">
        <dbReference type="Rhea" id="RHEA:51385"/>
    </physiologicalReaction>
</comment>
<evidence type="ECO:0000256" key="7">
    <source>
        <dbReference type="ARBA" id="ARBA00050849"/>
    </source>
</evidence>
<dbReference type="AlphaFoldDB" id="D7EZJ9"/>
<dbReference type="GO" id="GO:0004059">
    <property type="term" value="F:aralkylamine N-acetyltransferase activity"/>
    <property type="evidence" value="ECO:0007669"/>
    <property type="project" value="UniProtKB-EC"/>
</dbReference>
<comment type="pathway">
    <text evidence="3">Aromatic compound metabolism; melatonin biosynthesis; melatonin from serotonin: step 1/2.</text>
</comment>
<evidence type="ECO:0000259" key="14">
    <source>
        <dbReference type="Pfam" id="PF00583"/>
    </source>
</evidence>
<evidence type="ECO:0000256" key="13">
    <source>
        <dbReference type="ARBA" id="ARBA00052491"/>
    </source>
</evidence>
<evidence type="ECO:0000256" key="5">
    <source>
        <dbReference type="ARBA" id="ARBA00039114"/>
    </source>
</evidence>
<dbReference type="InterPro" id="IPR016181">
    <property type="entry name" value="Acyl_CoA_acyltransferase"/>
</dbReference>
<dbReference type="FunFam" id="3.40.630.30:FF:000046">
    <property type="entry name" value="Dopamine N-acetyltransferase"/>
    <property type="match status" value="1"/>
</dbReference>
<reference evidence="16" key="3">
    <citation type="submission" date="2022-06" db="UniProtKB">
        <authorList>
            <consortium name="EnsemblMetazoa"/>
        </authorList>
    </citation>
    <scope>IDENTIFICATION</scope>
    <source>
        <strain evidence="16">p50T (Dazao)</strain>
    </source>
</reference>
<name>D7EZJ9_BOMMO</name>
<organism evidence="15">
    <name type="scientific">Bombyx mori</name>
    <name type="common">Silk moth</name>
    <dbReference type="NCBI Taxonomy" id="7091"/>
    <lineage>
        <taxon>Eukaryota</taxon>
        <taxon>Metazoa</taxon>
        <taxon>Ecdysozoa</taxon>
        <taxon>Arthropoda</taxon>
        <taxon>Hexapoda</taxon>
        <taxon>Insecta</taxon>
        <taxon>Pterygota</taxon>
        <taxon>Neoptera</taxon>
        <taxon>Endopterygota</taxon>
        <taxon>Lepidoptera</taxon>
        <taxon>Glossata</taxon>
        <taxon>Ditrysia</taxon>
        <taxon>Bombycoidea</taxon>
        <taxon>Bombycidae</taxon>
        <taxon>Bombycinae</taxon>
        <taxon>Bombyx</taxon>
    </lineage>
</organism>
<dbReference type="InterPro" id="IPR000182">
    <property type="entry name" value="GNAT_dom"/>
</dbReference>
<protein>
    <recommendedName>
        <fullName evidence="5">aralkylamine N-acetyltransferase</fullName>
        <ecNumber evidence="5">2.3.1.87</ecNumber>
    </recommendedName>
</protein>
<evidence type="ECO:0000313" key="15">
    <source>
        <dbReference type="EMBL" id="ACH57095.1"/>
    </source>
</evidence>
<comment type="catalytic activity">
    <reaction evidence="6">
        <text>dopamine + (9Z)-octadecenoyl-CoA = N-(9Z-octadecanoyl)-dopamine + CoA + H(+)</text>
        <dbReference type="Rhea" id="RHEA:51380"/>
        <dbReference type="ChEBI" id="CHEBI:15378"/>
        <dbReference type="ChEBI" id="CHEBI:31883"/>
        <dbReference type="ChEBI" id="CHEBI:57287"/>
        <dbReference type="ChEBI" id="CHEBI:57387"/>
        <dbReference type="ChEBI" id="CHEBI:59905"/>
    </reaction>
    <physiologicalReaction direction="left-to-right" evidence="6">
        <dbReference type="Rhea" id="RHEA:51381"/>
    </physiologicalReaction>
</comment>
<evidence type="ECO:0000256" key="11">
    <source>
        <dbReference type="ARBA" id="ARBA00052178"/>
    </source>
</evidence>
<evidence type="ECO:0000256" key="3">
    <source>
        <dbReference type="ARBA" id="ARBA00037926"/>
    </source>
</evidence>
<evidence type="ECO:0000256" key="4">
    <source>
        <dbReference type="ARBA" id="ARBA00038182"/>
    </source>
</evidence>
<comment type="catalytic activity">
    <reaction evidence="8">
        <text>serotonin + (5Z,8Z,11Z,14Z)-eicosatetraenoyl-CoA = N-[(5Z,8Z,11Z,14Z)-eicosatetraenoyl]-serotonin + CoA + H(+)</text>
        <dbReference type="Rhea" id="RHEA:51396"/>
        <dbReference type="ChEBI" id="CHEBI:15378"/>
        <dbReference type="ChEBI" id="CHEBI:57287"/>
        <dbReference type="ChEBI" id="CHEBI:57368"/>
        <dbReference type="ChEBI" id="CHEBI:132255"/>
        <dbReference type="ChEBI" id="CHEBI:350546"/>
    </reaction>
    <physiologicalReaction direction="left-to-right" evidence="8">
        <dbReference type="Rhea" id="RHEA:51397"/>
    </physiologicalReaction>
</comment>
<comment type="similarity">
    <text evidence="4">Belongs to the acetyltransferase family. AANAT subfamily.</text>
</comment>
<proteinExistence type="evidence at transcript level"/>
<accession>D7EZJ9</accession>
<evidence type="ECO:0000256" key="1">
    <source>
        <dbReference type="ARBA" id="ARBA00022679"/>
    </source>
</evidence>
<evidence type="ECO:0000256" key="6">
    <source>
        <dbReference type="ARBA" id="ARBA00050189"/>
    </source>
</evidence>
<dbReference type="Proteomes" id="UP000005204">
    <property type="component" value="Unassembled WGS sequence"/>
</dbReference>
<evidence type="ECO:0000313" key="16">
    <source>
        <dbReference type="EnsemblMetazoa" id="NP_001177771.1"/>
    </source>
</evidence>
<evidence type="ECO:0000256" key="2">
    <source>
        <dbReference type="ARBA" id="ARBA00023315"/>
    </source>
</evidence>
<dbReference type="EnsemblMetazoa" id="NM_001190842.1">
    <property type="protein sequence ID" value="NP_001177771.1"/>
    <property type="gene ID" value="LOC100463494"/>
</dbReference>
<comment type="catalytic activity">
    <reaction evidence="9">
        <text>dopamine + acetyl-CoA = N-acetyldopamine + CoA + H(+)</text>
        <dbReference type="Rhea" id="RHEA:51388"/>
        <dbReference type="ChEBI" id="CHEBI:15378"/>
        <dbReference type="ChEBI" id="CHEBI:57287"/>
        <dbReference type="ChEBI" id="CHEBI:57288"/>
        <dbReference type="ChEBI" id="CHEBI:59905"/>
        <dbReference type="ChEBI" id="CHEBI:125678"/>
    </reaction>
    <physiologicalReaction direction="left-to-right" evidence="9">
        <dbReference type="Rhea" id="RHEA:51389"/>
    </physiologicalReaction>
</comment>
<feature type="domain" description="N-acetyltransferase" evidence="14">
    <location>
        <begin position="126"/>
        <end position="157"/>
    </location>
</feature>
<evidence type="ECO:0000256" key="10">
    <source>
        <dbReference type="ARBA" id="ARBA00051823"/>
    </source>
</evidence>
<dbReference type="SUPFAM" id="SSF55729">
    <property type="entry name" value="Acyl-CoA N-acyltransferases (Nat)"/>
    <property type="match status" value="1"/>
</dbReference>
<dbReference type="Pfam" id="PF00583">
    <property type="entry name" value="Acetyltransf_1"/>
    <property type="match status" value="1"/>
</dbReference>
<dbReference type="PANTHER" id="PTHR20905:SF32">
    <property type="entry name" value="ARYLALKYLAMINE N-ACETYLTRANSFERASE-LIKE 7, ISOFORM A"/>
    <property type="match status" value="1"/>
</dbReference>
<dbReference type="EC" id="2.3.1.87" evidence="5"/>
<evidence type="ECO:0000313" key="17">
    <source>
        <dbReference type="Proteomes" id="UP000005204"/>
    </source>
</evidence>
<dbReference type="Gene3D" id="3.40.630.30">
    <property type="match status" value="1"/>
</dbReference>
<comment type="catalytic activity">
    <reaction evidence="7">
        <text>serotonin + octadecanoyl-CoA = N-octadecanoyl-serotonin + CoA + H(+)</text>
        <dbReference type="Rhea" id="RHEA:51400"/>
        <dbReference type="ChEBI" id="CHEBI:15378"/>
        <dbReference type="ChEBI" id="CHEBI:57287"/>
        <dbReference type="ChEBI" id="CHEBI:57394"/>
        <dbReference type="ChEBI" id="CHEBI:134065"/>
        <dbReference type="ChEBI" id="CHEBI:350546"/>
    </reaction>
    <physiologicalReaction direction="left-to-right" evidence="7">
        <dbReference type="Rhea" id="RHEA:51401"/>
    </physiologicalReaction>
</comment>
<dbReference type="CDD" id="cd04301">
    <property type="entry name" value="NAT_SF"/>
    <property type="match status" value="1"/>
</dbReference>